<feature type="domain" description="Mutator-like transposase" evidence="3">
    <location>
        <begin position="145"/>
        <end position="529"/>
    </location>
</feature>
<feature type="compositionally biased region" description="Basic and acidic residues" evidence="1">
    <location>
        <begin position="687"/>
        <end position="705"/>
    </location>
</feature>
<evidence type="ECO:0000313" key="5">
    <source>
        <dbReference type="Proteomes" id="UP000225706"/>
    </source>
</evidence>
<keyword evidence="2" id="KW-1133">Transmembrane helix</keyword>
<feature type="transmembrane region" description="Helical" evidence="2">
    <location>
        <begin position="12"/>
        <end position="34"/>
    </location>
</feature>
<organism evidence="4 5">
    <name type="scientific">Stylophora pistillata</name>
    <name type="common">Smooth cauliflower coral</name>
    <dbReference type="NCBI Taxonomy" id="50429"/>
    <lineage>
        <taxon>Eukaryota</taxon>
        <taxon>Metazoa</taxon>
        <taxon>Cnidaria</taxon>
        <taxon>Anthozoa</taxon>
        <taxon>Hexacorallia</taxon>
        <taxon>Scleractinia</taxon>
        <taxon>Astrocoeniina</taxon>
        <taxon>Pocilloporidae</taxon>
        <taxon>Stylophora</taxon>
    </lineage>
</organism>
<evidence type="ECO:0000313" key="4">
    <source>
        <dbReference type="EMBL" id="PFX17732.1"/>
    </source>
</evidence>
<dbReference type="Pfam" id="PF20700">
    <property type="entry name" value="Mutator"/>
    <property type="match status" value="1"/>
</dbReference>
<feature type="region of interest" description="Disordered" evidence="1">
    <location>
        <begin position="663"/>
        <end position="725"/>
    </location>
</feature>
<keyword evidence="2" id="KW-0812">Transmembrane</keyword>
<accession>A0A2B4RNB4</accession>
<dbReference type="AlphaFoldDB" id="A0A2B4RNB4"/>
<sequence>MMQRGCRRFEVVIFSKAWCGEFGLFFRIFLLVVLHEMVEHGKRKFRSVRRKKRKGFCGHNGANKRPKLTKKALADQDGGGEGEARDESDLSETKDLPVRVNVSASKLQNSSFSSFEEQEGTLTRKKSISVGLRVASADVDQVASGFKLQDATLLSEGIASAAICSSCRKPQSTLKLYQRDYQREGLAECLFLKCSICNHETDLKTSKKLGGVGGGAHEVNRRSVLASQKLGQAGLTDFCARMNLPPPVTKKSFNEHLIQIEKAAVEHAKVQMQDAARRLFGVTKDRHPDRIEDENAKAMAKVAVTVDGTWQKRGHSSKIGVVFVISVATGEILDYEVKSLICHECRARANMDKDTEEFKAWKAGHTNCQINHSTSSEEMEASAAVEMFGRSKENYSLKYTTFVGDGDSSCFGRVREAMAAKYGDKYTVVKEECVGHVQKRMGTALRKYKKDMKGRKLADRKGVAGKGRLTDKLIDRIQNYYGNAIRENSGNLQGMRESIKAIQCHMIEDTSMPLEKQHRHCPKGKSTWCKFWADKQNKTNTYDNSKRLPEVFMKELDPIFERLSDESLLTRCLQGLTQNQNESVNAQLWSKCSKTTFVGVRRVRIAVCETVAVFNTGPANKAVIMDLSGVNPGASMLKALREQDKKRIKSAGQKVSLKYRKQRKNLRAKRKSKGEESYSSGAFGLDSKPETTVKQGKKVESRKDIQVLPSTSREEHVEITVAESTSREEHVEITFAEPIFEVVAPSKEQ</sequence>
<evidence type="ECO:0000256" key="2">
    <source>
        <dbReference type="SAM" id="Phobius"/>
    </source>
</evidence>
<reference evidence="5" key="1">
    <citation type="journal article" date="2017" name="bioRxiv">
        <title>Comparative analysis of the genomes of Stylophora pistillata and Acropora digitifera provides evidence for extensive differences between species of corals.</title>
        <authorList>
            <person name="Voolstra C.R."/>
            <person name="Li Y."/>
            <person name="Liew Y.J."/>
            <person name="Baumgarten S."/>
            <person name="Zoccola D."/>
            <person name="Flot J.-F."/>
            <person name="Tambutte S."/>
            <person name="Allemand D."/>
            <person name="Aranda M."/>
        </authorList>
    </citation>
    <scope>NUCLEOTIDE SEQUENCE [LARGE SCALE GENOMIC DNA]</scope>
</reference>
<feature type="compositionally biased region" description="Basic residues" evidence="1">
    <location>
        <begin position="56"/>
        <end position="70"/>
    </location>
</feature>
<keyword evidence="2" id="KW-0472">Membrane</keyword>
<gene>
    <name evidence="4" type="ORF">AWC38_SpisGene17943</name>
</gene>
<keyword evidence="5" id="KW-1185">Reference proteome</keyword>
<evidence type="ECO:0000256" key="1">
    <source>
        <dbReference type="SAM" id="MobiDB-lite"/>
    </source>
</evidence>
<protein>
    <recommendedName>
        <fullName evidence="3">Mutator-like transposase domain-containing protein</fullName>
    </recommendedName>
</protein>
<dbReference type="InterPro" id="IPR049012">
    <property type="entry name" value="Mutator_transp_dom"/>
</dbReference>
<name>A0A2B4RNB4_STYPI</name>
<proteinExistence type="predicted"/>
<feature type="compositionally biased region" description="Basic and acidic residues" evidence="1">
    <location>
        <begin position="82"/>
        <end position="92"/>
    </location>
</feature>
<comment type="caution">
    <text evidence="4">The sequence shown here is derived from an EMBL/GenBank/DDBJ whole genome shotgun (WGS) entry which is preliminary data.</text>
</comment>
<feature type="region of interest" description="Disordered" evidence="1">
    <location>
        <begin position="56"/>
        <end position="92"/>
    </location>
</feature>
<dbReference type="Proteomes" id="UP000225706">
    <property type="component" value="Unassembled WGS sequence"/>
</dbReference>
<feature type="compositionally biased region" description="Basic residues" evidence="1">
    <location>
        <begin position="663"/>
        <end position="672"/>
    </location>
</feature>
<feature type="non-terminal residue" evidence="4">
    <location>
        <position position="749"/>
    </location>
</feature>
<evidence type="ECO:0000259" key="3">
    <source>
        <dbReference type="Pfam" id="PF20700"/>
    </source>
</evidence>
<dbReference type="OrthoDB" id="5983687at2759"/>
<dbReference type="EMBL" id="LSMT01000452">
    <property type="protein sequence ID" value="PFX17732.1"/>
    <property type="molecule type" value="Genomic_DNA"/>
</dbReference>